<dbReference type="AlphaFoldDB" id="A0A9W6XZ04"/>
<evidence type="ECO:0000313" key="2">
    <source>
        <dbReference type="Proteomes" id="UP001165121"/>
    </source>
</evidence>
<reference evidence="1" key="1">
    <citation type="submission" date="2023-04" db="EMBL/GenBank/DDBJ databases">
        <title>Phytophthora fragariaefolia NBRC 109709.</title>
        <authorList>
            <person name="Ichikawa N."/>
            <person name="Sato H."/>
            <person name="Tonouchi N."/>
        </authorList>
    </citation>
    <scope>NUCLEOTIDE SEQUENCE</scope>
    <source>
        <strain evidence="1">NBRC 109709</strain>
    </source>
</reference>
<organism evidence="1 2">
    <name type="scientific">Phytophthora fragariaefolia</name>
    <dbReference type="NCBI Taxonomy" id="1490495"/>
    <lineage>
        <taxon>Eukaryota</taxon>
        <taxon>Sar</taxon>
        <taxon>Stramenopiles</taxon>
        <taxon>Oomycota</taxon>
        <taxon>Peronosporomycetes</taxon>
        <taxon>Peronosporales</taxon>
        <taxon>Peronosporaceae</taxon>
        <taxon>Phytophthora</taxon>
    </lineage>
</organism>
<dbReference type="Proteomes" id="UP001165121">
    <property type="component" value="Unassembled WGS sequence"/>
</dbReference>
<proteinExistence type="predicted"/>
<keyword evidence="2" id="KW-1185">Reference proteome</keyword>
<protein>
    <submittedName>
        <fullName evidence="1">Unnamed protein product</fullName>
    </submittedName>
</protein>
<dbReference type="EMBL" id="BSXT01002378">
    <property type="protein sequence ID" value="GMF48547.1"/>
    <property type="molecule type" value="Genomic_DNA"/>
</dbReference>
<name>A0A9W6XZ04_9STRA</name>
<accession>A0A9W6XZ04</accession>
<comment type="caution">
    <text evidence="1">The sequence shown here is derived from an EMBL/GenBank/DDBJ whole genome shotgun (WGS) entry which is preliminary data.</text>
</comment>
<gene>
    <name evidence="1" type="ORF">Pfra01_001880000</name>
</gene>
<evidence type="ECO:0000313" key="1">
    <source>
        <dbReference type="EMBL" id="GMF48547.1"/>
    </source>
</evidence>
<sequence>MKLFLEDGFKLDEDDDDFKDRVQETGRIAESNVLAYLQARGIKAEGAGTTLSDEQKLEALAPWEIEEWNTAEASKFLGVSRATLLGWRSSKEQIDERTTLRSRVDPDLNLQGMLRSMASLI</sequence>